<dbReference type="GO" id="GO:0016787">
    <property type="term" value="F:hydrolase activity"/>
    <property type="evidence" value="ECO:0007669"/>
    <property type="project" value="InterPro"/>
</dbReference>
<evidence type="ECO:0000313" key="4">
    <source>
        <dbReference type="Proteomes" id="UP000269692"/>
    </source>
</evidence>
<gene>
    <name evidence="3" type="ORF">D9R14_03455</name>
</gene>
<dbReference type="Pfam" id="PF04909">
    <property type="entry name" value="Amidohydro_2"/>
    <property type="match status" value="1"/>
</dbReference>
<dbReference type="PANTHER" id="PTHR43569:SF2">
    <property type="entry name" value="AMIDOHYDROLASE-RELATED DOMAIN-CONTAINING PROTEIN"/>
    <property type="match status" value="1"/>
</dbReference>
<name>A0A3L7ALX2_9HYPH</name>
<dbReference type="SUPFAM" id="SSF51556">
    <property type="entry name" value="Metallo-dependent hydrolases"/>
    <property type="match status" value="1"/>
</dbReference>
<accession>A0A3L7ALX2</accession>
<dbReference type="PANTHER" id="PTHR43569">
    <property type="entry name" value="AMIDOHYDROLASE"/>
    <property type="match status" value="1"/>
</dbReference>
<evidence type="ECO:0000259" key="2">
    <source>
        <dbReference type="Pfam" id="PF04909"/>
    </source>
</evidence>
<dbReference type="OrthoDB" id="7183088at2"/>
<protein>
    <recommendedName>
        <fullName evidence="2">Amidohydrolase-related domain-containing protein</fullName>
    </recommendedName>
</protein>
<dbReference type="InterPro" id="IPR052350">
    <property type="entry name" value="Metallo-dep_Lactonases"/>
</dbReference>
<dbReference type="InterPro" id="IPR006680">
    <property type="entry name" value="Amidohydro-rel"/>
</dbReference>
<sequence length="282" mass="30628">MSTIDAHQHFWWMDRRPHSWPPAARATLDTDYTPDDLAGAMAAAGVDGTVLMQSLNNGDETDEYLDLADATPWIVGVVGWLPLRDPEATGRTLARLAHRPKLVGMRHLINFEPDPHWLLAPEVQEAVGLVAAAGLVFDAVPNDAERFAAVLSTAERYPNMPVVLDHLARPPVGGGDEAAWRAMIDRAAALPNVAIKLSVGLDVVLAWRWRTDDVRPFAEHVLARFGPARVMAASNWPVSLLGGSYGEIWSGIADIVARFDPAAVPAVMGGTCRRIFRLPALS</sequence>
<reference evidence="3 4" key="1">
    <citation type="submission" date="2018-10" db="EMBL/GenBank/DDBJ databases">
        <title>Xanthobacter tagetidis genome sequencing and assembly.</title>
        <authorList>
            <person name="Maclea K.S."/>
            <person name="Goen A.E."/>
            <person name="Fatima S.A."/>
        </authorList>
    </citation>
    <scope>NUCLEOTIDE SEQUENCE [LARGE SCALE GENOMIC DNA]</scope>
    <source>
        <strain evidence="3 4">ATCC 700314</strain>
    </source>
</reference>
<dbReference type="Gene3D" id="3.20.20.140">
    <property type="entry name" value="Metal-dependent hydrolases"/>
    <property type="match status" value="1"/>
</dbReference>
<dbReference type="EMBL" id="RCTF01000002">
    <property type="protein sequence ID" value="RLP81064.1"/>
    <property type="molecule type" value="Genomic_DNA"/>
</dbReference>
<keyword evidence="4" id="KW-1185">Reference proteome</keyword>
<organism evidence="3 4">
    <name type="scientific">Xanthobacter tagetidis</name>
    <dbReference type="NCBI Taxonomy" id="60216"/>
    <lineage>
        <taxon>Bacteria</taxon>
        <taxon>Pseudomonadati</taxon>
        <taxon>Pseudomonadota</taxon>
        <taxon>Alphaproteobacteria</taxon>
        <taxon>Hyphomicrobiales</taxon>
        <taxon>Xanthobacteraceae</taxon>
        <taxon>Xanthobacter</taxon>
    </lineage>
</organism>
<comment type="caution">
    <text evidence="3">The sequence shown here is derived from an EMBL/GenBank/DDBJ whole genome shotgun (WGS) entry which is preliminary data.</text>
</comment>
<feature type="domain" description="Amidohydrolase-related" evidence="2">
    <location>
        <begin position="4"/>
        <end position="278"/>
    </location>
</feature>
<evidence type="ECO:0000313" key="3">
    <source>
        <dbReference type="EMBL" id="RLP81064.1"/>
    </source>
</evidence>
<dbReference type="AlphaFoldDB" id="A0A3L7ALX2"/>
<proteinExistence type="inferred from homology"/>
<dbReference type="Proteomes" id="UP000269692">
    <property type="component" value="Unassembled WGS sequence"/>
</dbReference>
<comment type="similarity">
    <text evidence="1">Belongs to the metallo-dependent hydrolases superfamily.</text>
</comment>
<dbReference type="RefSeq" id="WP_121621916.1">
    <property type="nucleotide sequence ID" value="NZ_JACIIW010000003.1"/>
</dbReference>
<evidence type="ECO:0000256" key="1">
    <source>
        <dbReference type="ARBA" id="ARBA00038310"/>
    </source>
</evidence>
<dbReference type="InterPro" id="IPR032466">
    <property type="entry name" value="Metal_Hydrolase"/>
</dbReference>